<keyword evidence="2" id="KW-1185">Reference proteome</keyword>
<organism evidence="1 2">
    <name type="scientific">Bauhinia variegata</name>
    <name type="common">Purple orchid tree</name>
    <name type="synonym">Phanera variegata</name>
    <dbReference type="NCBI Taxonomy" id="167791"/>
    <lineage>
        <taxon>Eukaryota</taxon>
        <taxon>Viridiplantae</taxon>
        <taxon>Streptophyta</taxon>
        <taxon>Embryophyta</taxon>
        <taxon>Tracheophyta</taxon>
        <taxon>Spermatophyta</taxon>
        <taxon>Magnoliopsida</taxon>
        <taxon>eudicotyledons</taxon>
        <taxon>Gunneridae</taxon>
        <taxon>Pentapetalae</taxon>
        <taxon>rosids</taxon>
        <taxon>fabids</taxon>
        <taxon>Fabales</taxon>
        <taxon>Fabaceae</taxon>
        <taxon>Cercidoideae</taxon>
        <taxon>Cercideae</taxon>
        <taxon>Bauhiniinae</taxon>
        <taxon>Bauhinia</taxon>
    </lineage>
</organism>
<comment type="caution">
    <text evidence="1">The sequence shown here is derived from an EMBL/GenBank/DDBJ whole genome shotgun (WGS) entry which is preliminary data.</text>
</comment>
<gene>
    <name evidence="1" type="ORF">L6164_025101</name>
</gene>
<name>A0ACB9LZV9_BAUVA</name>
<proteinExistence type="predicted"/>
<accession>A0ACB9LZV9</accession>
<reference evidence="1 2" key="1">
    <citation type="journal article" date="2022" name="DNA Res.">
        <title>Chromosomal-level genome assembly of the orchid tree Bauhinia variegata (Leguminosae; Cercidoideae) supports the allotetraploid origin hypothesis of Bauhinia.</title>
        <authorList>
            <person name="Zhong Y."/>
            <person name="Chen Y."/>
            <person name="Zheng D."/>
            <person name="Pang J."/>
            <person name="Liu Y."/>
            <person name="Luo S."/>
            <person name="Meng S."/>
            <person name="Qian L."/>
            <person name="Wei D."/>
            <person name="Dai S."/>
            <person name="Zhou R."/>
        </authorList>
    </citation>
    <scope>NUCLEOTIDE SEQUENCE [LARGE SCALE GENOMIC DNA]</scope>
    <source>
        <strain evidence="1">BV-YZ2020</strain>
    </source>
</reference>
<evidence type="ECO:0000313" key="1">
    <source>
        <dbReference type="EMBL" id="KAI4317211.1"/>
    </source>
</evidence>
<dbReference type="EMBL" id="CM039435">
    <property type="protein sequence ID" value="KAI4317211.1"/>
    <property type="molecule type" value="Genomic_DNA"/>
</dbReference>
<protein>
    <submittedName>
        <fullName evidence="1">Uncharacterized protein</fullName>
    </submittedName>
</protein>
<evidence type="ECO:0000313" key="2">
    <source>
        <dbReference type="Proteomes" id="UP000828941"/>
    </source>
</evidence>
<sequence length="146" mass="16811">MIGIVIILGLTRRMKAVGKIFDDFFEKVIDEHSQSEYNLVDTKDFVDVMLRFVGTEESEYRIERPNIKAILLDMLAGSMDTSATAIEWTLSELIRHPRVMKKVQKELEDVVDNMLPSELDMTEDFGLTLPRAKHLVAIPTSYRLHK</sequence>
<dbReference type="Proteomes" id="UP000828941">
    <property type="component" value="Chromosome 10"/>
</dbReference>